<dbReference type="Proteomes" id="UP000201386">
    <property type="component" value="Segment"/>
</dbReference>
<protein>
    <submittedName>
        <fullName evidence="1">Tail terminator</fullName>
    </submittedName>
</protein>
<dbReference type="KEGG" id="vg:29124739"/>
<reference evidence="1 2" key="1">
    <citation type="submission" date="2016-02" db="EMBL/GenBank/DDBJ databases">
        <authorList>
            <person name="Lynch K.C."/>
            <person name="Doan M."/>
            <person name="Paisley J.T."/>
            <person name="Allen K.G."/>
            <person name="Gaffney B.L."/>
            <person name="Rinehart C.A."/>
            <person name="King R.A."/>
            <person name="Staples A."/>
            <person name="Bowman C.A."/>
            <person name="Russell D.A."/>
            <person name="Pope W.H."/>
            <person name="Jacobs-Sera D."/>
            <person name="Hendrix R.W."/>
            <person name="Hatfull G.F."/>
        </authorList>
    </citation>
    <scope>NUCLEOTIDE SEQUENCE [LARGE SCALE GENOMIC DNA]</scope>
</reference>
<keyword evidence="2" id="KW-1185">Reference proteome</keyword>
<accession>A0A140G6B2</accession>
<sequence length="162" mass="17802">MEIETAARKLLLAHPEINGYVSQKIYKFTLEEHVDGTGGSAIVVRRGSGWASSDTVKTSEFPTLYVDCWSDASREDGEIVVDNAVDRALAIARSVDRFLHGQRDEMWGQTSPGTGLRVITCHRWNDVYFATAKDVHGQGDLPDTPRGNSAVATIQFALQVAH</sequence>
<dbReference type="RefSeq" id="YP_009301284.1">
    <property type="nucleotide sequence ID" value="NC_031231.1"/>
</dbReference>
<evidence type="ECO:0000313" key="1">
    <source>
        <dbReference type="EMBL" id="AMM44197.1"/>
    </source>
</evidence>
<name>A0A140G6B2_9CAUD</name>
<evidence type="ECO:0000313" key="2">
    <source>
        <dbReference type="Proteomes" id="UP000201386"/>
    </source>
</evidence>
<dbReference type="EMBL" id="KU647626">
    <property type="protein sequence ID" value="AMM44197.1"/>
    <property type="molecule type" value="Genomic_DNA"/>
</dbReference>
<dbReference type="GeneID" id="29124739"/>
<organism evidence="1 2">
    <name type="scientific">Arthrobacter phage KellEzio</name>
    <dbReference type="NCBI Taxonomy" id="1796995"/>
    <lineage>
        <taxon>Viruses</taxon>
        <taxon>Duplodnaviria</taxon>
        <taxon>Heunggongvirae</taxon>
        <taxon>Uroviricota</taxon>
        <taxon>Caudoviricetes</taxon>
        <taxon>Kelleziovirus</taxon>
        <taxon>Kelleziovirus kellezzio</taxon>
    </lineage>
</organism>
<proteinExistence type="predicted"/>
<gene>
    <name evidence="1" type="primary">27</name>
    <name evidence="1" type="ORF">KELLEZIO_27</name>
</gene>